<evidence type="ECO:0000256" key="1">
    <source>
        <dbReference type="ARBA" id="ARBA00012344"/>
    </source>
</evidence>
<keyword evidence="3" id="KW-0808">Transferase</keyword>
<dbReference type="SUPFAM" id="SSF110857">
    <property type="entry name" value="Gamma-glutamyl cyclotransferase-like"/>
    <property type="match status" value="1"/>
</dbReference>
<dbReference type="GO" id="GO:0006751">
    <property type="term" value="P:glutathione catabolic process"/>
    <property type="evidence" value="ECO:0007669"/>
    <property type="project" value="InterPro"/>
</dbReference>
<keyword evidence="2" id="KW-0456">Lyase</keyword>
<dbReference type="CDD" id="cd06661">
    <property type="entry name" value="GGCT_like"/>
    <property type="match status" value="1"/>
</dbReference>
<reference evidence="3 4" key="2">
    <citation type="submission" date="2020-03" db="EMBL/GenBank/DDBJ databases">
        <title>Kangsaoukella pontilimi gen. nov., sp. nov., a new member of the family Rhodobacteraceae isolated from a tidal mudflat.</title>
        <authorList>
            <person name="Kim I.S."/>
        </authorList>
    </citation>
    <scope>NUCLEOTIDE SEQUENCE [LARGE SCALE GENOMIC DNA]</scope>
    <source>
        <strain evidence="3 4">GH1-50</strain>
    </source>
</reference>
<dbReference type="EMBL" id="WUPT01000002">
    <property type="protein sequence ID" value="MXQ08492.1"/>
    <property type="molecule type" value="Genomic_DNA"/>
</dbReference>
<evidence type="ECO:0000313" key="4">
    <source>
        <dbReference type="Proteomes" id="UP000480350"/>
    </source>
</evidence>
<comment type="caution">
    <text evidence="3">The sequence shown here is derived from an EMBL/GenBank/DDBJ whole genome shotgun (WGS) entry which is preliminary data.</text>
</comment>
<dbReference type="GO" id="GO:0016740">
    <property type="term" value="F:transferase activity"/>
    <property type="evidence" value="ECO:0007669"/>
    <property type="project" value="UniProtKB-KW"/>
</dbReference>
<name>A0A7C9MEU7_9RHOB</name>
<dbReference type="InterPro" id="IPR036568">
    <property type="entry name" value="GGCT-like_sf"/>
</dbReference>
<dbReference type="GO" id="GO:0005737">
    <property type="term" value="C:cytoplasm"/>
    <property type="evidence" value="ECO:0007669"/>
    <property type="project" value="TreeGrafter"/>
</dbReference>
<dbReference type="Proteomes" id="UP000480350">
    <property type="component" value="Unassembled WGS sequence"/>
</dbReference>
<dbReference type="GO" id="GO:0061928">
    <property type="term" value="F:glutathione specific gamma-glutamylcyclotransferase activity"/>
    <property type="evidence" value="ECO:0007669"/>
    <property type="project" value="UniProtKB-EC"/>
</dbReference>
<keyword evidence="4" id="KW-1185">Reference proteome</keyword>
<dbReference type="EC" id="4.3.2.7" evidence="1"/>
<accession>A0A7C9MEU7</accession>
<organism evidence="3 4">
    <name type="scientific">Kangsaoukella pontilimi</name>
    <dbReference type="NCBI Taxonomy" id="2691042"/>
    <lineage>
        <taxon>Bacteria</taxon>
        <taxon>Pseudomonadati</taxon>
        <taxon>Pseudomonadota</taxon>
        <taxon>Alphaproteobacteria</taxon>
        <taxon>Rhodobacterales</taxon>
        <taxon>Paracoccaceae</taxon>
        <taxon>Kangsaoukella</taxon>
    </lineage>
</organism>
<proteinExistence type="predicted"/>
<evidence type="ECO:0000313" key="3">
    <source>
        <dbReference type="EMBL" id="MXQ08492.1"/>
    </source>
</evidence>
<protein>
    <recommendedName>
        <fullName evidence="1">glutathione-specific gamma-glutamylcyclotransferase</fullName>
        <ecNumber evidence="1">4.3.2.7</ecNumber>
    </recommendedName>
</protein>
<dbReference type="InterPro" id="IPR006840">
    <property type="entry name" value="ChaC"/>
</dbReference>
<dbReference type="PANTHER" id="PTHR12192">
    <property type="entry name" value="CATION TRANSPORT PROTEIN CHAC-RELATED"/>
    <property type="match status" value="1"/>
</dbReference>
<evidence type="ECO:0000256" key="2">
    <source>
        <dbReference type="ARBA" id="ARBA00023239"/>
    </source>
</evidence>
<sequence length="180" mass="20301">MDRPLWVFGYGSLMWHPGFPVAERRLARLDGYARTFCMSSIHHRGTEEDPGLVLALDKVEGAHCHGVAFRVPDDDADETVNYLRERELISSAYLEERLPVTLDGGETVMALSYVVDTDHVQYVGGMALDQQARIISTAVGGRGPNTEYLWNTVRHLAELGIEDPDLSWLDRTVREMVENR</sequence>
<reference evidence="3 4" key="1">
    <citation type="submission" date="2019-12" db="EMBL/GenBank/DDBJ databases">
        <authorList>
            <person name="Lee S.D."/>
        </authorList>
    </citation>
    <scope>NUCLEOTIDE SEQUENCE [LARGE SCALE GENOMIC DNA]</scope>
    <source>
        <strain evidence="3 4">GH1-50</strain>
    </source>
</reference>
<dbReference type="InterPro" id="IPR013024">
    <property type="entry name" value="GGCT-like"/>
</dbReference>
<dbReference type="Gene3D" id="3.10.490.10">
    <property type="entry name" value="Gamma-glutamyl cyclotransferase-like"/>
    <property type="match status" value="1"/>
</dbReference>
<dbReference type="Pfam" id="PF04752">
    <property type="entry name" value="ChaC"/>
    <property type="match status" value="1"/>
</dbReference>
<dbReference type="AlphaFoldDB" id="A0A7C9MEU7"/>
<dbReference type="RefSeq" id="WP_160764412.1">
    <property type="nucleotide sequence ID" value="NZ_WUPT01000002.1"/>
</dbReference>
<dbReference type="PANTHER" id="PTHR12192:SF2">
    <property type="entry name" value="GLUTATHIONE-SPECIFIC GAMMA-GLUTAMYLCYCLOTRANSFERASE 2"/>
    <property type="match status" value="1"/>
</dbReference>
<gene>
    <name evidence="3" type="ORF">GQ651_11605</name>
</gene>